<gene>
    <name evidence="3" type="ORF">COT87_01155</name>
</gene>
<organism evidence="3 4">
    <name type="scientific">Candidatus Collierbacteria bacterium CG10_big_fil_rev_8_21_14_0_10_44_9</name>
    <dbReference type="NCBI Taxonomy" id="1974535"/>
    <lineage>
        <taxon>Bacteria</taxon>
        <taxon>Candidatus Collieribacteriota</taxon>
    </lineage>
</organism>
<evidence type="ECO:0000313" key="4">
    <source>
        <dbReference type="Proteomes" id="UP000230796"/>
    </source>
</evidence>
<dbReference type="PANTHER" id="PTHR43566:SF2">
    <property type="entry name" value="DUF4143 DOMAIN-CONTAINING PROTEIN"/>
    <property type="match status" value="1"/>
</dbReference>
<accession>A0A2H0VJ41</accession>
<dbReference type="SUPFAM" id="SSF52540">
    <property type="entry name" value="P-loop containing nucleoside triphosphate hydrolases"/>
    <property type="match status" value="1"/>
</dbReference>
<feature type="domain" description="DUF4143" evidence="2">
    <location>
        <begin position="169"/>
        <end position="327"/>
    </location>
</feature>
<dbReference type="AlphaFoldDB" id="A0A2H0VJ41"/>
<dbReference type="InterPro" id="IPR041682">
    <property type="entry name" value="AAA_14"/>
</dbReference>
<dbReference type="Proteomes" id="UP000230796">
    <property type="component" value="Unassembled WGS sequence"/>
</dbReference>
<dbReference type="PANTHER" id="PTHR43566">
    <property type="entry name" value="CONSERVED PROTEIN"/>
    <property type="match status" value="1"/>
</dbReference>
<comment type="caution">
    <text evidence="3">The sequence shown here is derived from an EMBL/GenBank/DDBJ whole genome shotgun (WGS) entry which is preliminary data.</text>
</comment>
<sequence>MIKRTLSTKLKQDVKSYPVVLVTGPRQSGKTTLVQNIFPKYTYQNLENIIIRDYATSNPTAFLTQSTHLIIDEVQYVPELLSYIQDIVDHDSKQHYILTGSQNLLLSAKVTQSLAGRIAIRTLLPLTFQELPKTPSLNTLMFTGSYPKLYSHKINTVDWYMDYINTYLERDIRQITNIGNLTTFKNFLALLAGHTGQILNKTTLANATGVTIPTITNWLSILEATYIIFFLSAYHKNMNKRLVKSPKIYFFDTGLVCSLLAITSPDQLTHHHIRGALFETIIISNFQKSIYHQHLNQPIYYYRDQANFEIDLLVPHQKSIDTYEIKSAEHFSQETLSTPKFLEKISNIQTNNHLIYTGKLKQARTNFTLIPWFKL</sequence>
<proteinExistence type="predicted"/>
<feature type="domain" description="AAA" evidence="1">
    <location>
        <begin position="18"/>
        <end position="131"/>
    </location>
</feature>
<dbReference type="InterPro" id="IPR027417">
    <property type="entry name" value="P-loop_NTPase"/>
</dbReference>
<dbReference type="Pfam" id="PF13173">
    <property type="entry name" value="AAA_14"/>
    <property type="match status" value="1"/>
</dbReference>
<dbReference type="InterPro" id="IPR025420">
    <property type="entry name" value="DUF4143"/>
</dbReference>
<protein>
    <submittedName>
        <fullName evidence="3">AAA family ATPase</fullName>
    </submittedName>
</protein>
<name>A0A2H0VJ41_9BACT</name>
<evidence type="ECO:0000259" key="1">
    <source>
        <dbReference type="Pfam" id="PF13173"/>
    </source>
</evidence>
<reference evidence="4" key="1">
    <citation type="submission" date="2017-09" db="EMBL/GenBank/DDBJ databases">
        <title>Depth-based differentiation of microbial function through sediment-hosted aquifers and enrichment of novel symbionts in the deep terrestrial subsurface.</title>
        <authorList>
            <person name="Probst A.J."/>
            <person name="Ladd B."/>
            <person name="Jarett J.K."/>
            <person name="Geller-Mcgrath D.E."/>
            <person name="Sieber C.M.K."/>
            <person name="Emerson J.B."/>
            <person name="Anantharaman K."/>
            <person name="Thomas B.C."/>
            <person name="Malmstrom R."/>
            <person name="Stieglmeier M."/>
            <person name="Klingl A."/>
            <person name="Woyke T."/>
            <person name="Ryan C.M."/>
            <person name="Banfield J.F."/>
        </authorList>
    </citation>
    <scope>NUCLEOTIDE SEQUENCE [LARGE SCALE GENOMIC DNA]</scope>
</reference>
<evidence type="ECO:0000259" key="2">
    <source>
        <dbReference type="Pfam" id="PF13635"/>
    </source>
</evidence>
<dbReference type="Pfam" id="PF13635">
    <property type="entry name" value="DUF4143"/>
    <property type="match status" value="1"/>
</dbReference>
<evidence type="ECO:0000313" key="3">
    <source>
        <dbReference type="EMBL" id="PIR99125.1"/>
    </source>
</evidence>
<dbReference type="EMBL" id="PFAF01000020">
    <property type="protein sequence ID" value="PIR99125.1"/>
    <property type="molecule type" value="Genomic_DNA"/>
</dbReference>